<name>A0A0B7MZJ8_9FUNG</name>
<dbReference type="Proteomes" id="UP000054107">
    <property type="component" value="Unassembled WGS sequence"/>
</dbReference>
<evidence type="ECO:0000313" key="1">
    <source>
        <dbReference type="EMBL" id="CEP08344.1"/>
    </source>
</evidence>
<accession>A0A0B7MZJ8</accession>
<dbReference type="SUPFAM" id="SSF52047">
    <property type="entry name" value="RNI-like"/>
    <property type="match status" value="1"/>
</dbReference>
<protein>
    <submittedName>
        <fullName evidence="1">Uncharacterized protein</fullName>
    </submittedName>
</protein>
<dbReference type="EMBL" id="LN719426">
    <property type="protein sequence ID" value="CEP08344.1"/>
    <property type="molecule type" value="Genomic_DNA"/>
</dbReference>
<proteinExistence type="predicted"/>
<evidence type="ECO:0000313" key="2">
    <source>
        <dbReference type="Proteomes" id="UP000054107"/>
    </source>
</evidence>
<organism evidence="1 2">
    <name type="scientific">Parasitella parasitica</name>
    <dbReference type="NCBI Taxonomy" id="35722"/>
    <lineage>
        <taxon>Eukaryota</taxon>
        <taxon>Fungi</taxon>
        <taxon>Fungi incertae sedis</taxon>
        <taxon>Mucoromycota</taxon>
        <taxon>Mucoromycotina</taxon>
        <taxon>Mucoromycetes</taxon>
        <taxon>Mucorales</taxon>
        <taxon>Mucorineae</taxon>
        <taxon>Mucoraceae</taxon>
        <taxon>Parasitella</taxon>
    </lineage>
</organism>
<sequence>MTESNGWSTLPTEILLDIFAHIKDTFGWREARHSIKECQIVCRGWSFTAQHVLYTNVYLPKKNIASFVTTLIDTSSTTALGDLVRSIEFYSGEAKASGIISGLNNYIVETLRHIPNVETIGSSAKSNVETGFLWRRIMESEIQNLGLFSLSDEWECNDKALYTSLALKHKGSLKKLRLLFCMDSETEGFVVDNDSLRLKDHINEFKSLKQLQFDGYYYEASLLTELIETVNDCPETVCLLRIKECDLTDSHESNVTKIKQNTSIQDLQIVDSKLPASTIEYFASNLTGLKSLKFISDIENPCESNTEQEYAEWWKQMANLCQGSRHYDININNVTFDDFVHHITGCLQLIRTIENSRKGSTNGFNPSLLTPTEFAMYMSHPPETMDCYNVSINHKGSRIRLIKSYSTESLLRRIDFSTISACLLPFSPSIVNVLHIEPMLVLYNLHQTTSVFSALIDGQDPRSAQRCWSIFESVTSLTKNKPGSVGHLDKAIFPGILLPLREDTEQDGQMKISGEARYFELKFSDSIFHPIAFSEMSLKLPNIETLILDGCTFLSDSPSKLEIDLSTTNLGQLVLNKIHILHSGNLFYPADDCKIILINNEGREEIVNVTACDDSPCISIKFKELQSLVISGTQVFNKRKL</sequence>
<reference evidence="1 2" key="1">
    <citation type="submission" date="2014-09" db="EMBL/GenBank/DDBJ databases">
        <authorList>
            <person name="Ellenberger Sabrina"/>
        </authorList>
    </citation>
    <scope>NUCLEOTIDE SEQUENCE [LARGE SCALE GENOMIC DNA]</scope>
    <source>
        <strain evidence="1 2">CBS 412.66</strain>
    </source>
</reference>
<gene>
    <name evidence="1" type="primary">PARPA_01655.1 scaffold 1359</name>
</gene>
<keyword evidence="2" id="KW-1185">Reference proteome</keyword>
<dbReference type="AlphaFoldDB" id="A0A0B7MZJ8"/>